<dbReference type="AlphaFoldDB" id="W4QN56"/>
<evidence type="ECO:0000313" key="1">
    <source>
        <dbReference type="EMBL" id="GAE33506.1"/>
    </source>
</evidence>
<dbReference type="OrthoDB" id="2878733at2"/>
<dbReference type="RefSeq" id="WP_035661672.1">
    <property type="nucleotide sequence ID" value="NZ_BAUV01000002.1"/>
</dbReference>
<proteinExistence type="predicted"/>
<reference evidence="1 2" key="1">
    <citation type="journal article" date="2014" name="Genome Announc.">
        <title>Draft Genome Sequences of Three Alkaliphilic Bacillus Strains, Bacillus wakoensis JCM 9140T, Bacillus akibai JCM 9157T, and Bacillus hemicellulosilyticus JCM 9152T.</title>
        <authorList>
            <person name="Yuki M."/>
            <person name="Oshima K."/>
            <person name="Suda W."/>
            <person name="Oshida Y."/>
            <person name="Kitamura K."/>
            <person name="Iida T."/>
            <person name="Hattori M."/>
            <person name="Ohkuma M."/>
        </authorList>
    </citation>
    <scope>NUCLEOTIDE SEQUENCE [LARGE SCALE GENOMIC DNA]</scope>
    <source>
        <strain evidence="1 2">JCM 9157</strain>
    </source>
</reference>
<dbReference type="EMBL" id="BAUV01000002">
    <property type="protein sequence ID" value="GAE33506.1"/>
    <property type="molecule type" value="Genomic_DNA"/>
</dbReference>
<dbReference type="Proteomes" id="UP000018896">
    <property type="component" value="Unassembled WGS sequence"/>
</dbReference>
<dbReference type="eggNOG" id="ENOG5030D31">
    <property type="taxonomic scope" value="Bacteria"/>
</dbReference>
<evidence type="ECO:0000313" key="2">
    <source>
        <dbReference type="Proteomes" id="UP000018896"/>
    </source>
</evidence>
<dbReference type="STRING" id="1236973.JCM9157_510"/>
<keyword evidence="2" id="KW-1185">Reference proteome</keyword>
<organism evidence="1 2">
    <name type="scientific">Halalkalibacter akibai (strain ATCC 43226 / DSM 21942 / CIP 109018 / JCM 9157 / 1139)</name>
    <name type="common">Bacillus akibai</name>
    <dbReference type="NCBI Taxonomy" id="1236973"/>
    <lineage>
        <taxon>Bacteria</taxon>
        <taxon>Bacillati</taxon>
        <taxon>Bacillota</taxon>
        <taxon>Bacilli</taxon>
        <taxon>Bacillales</taxon>
        <taxon>Bacillaceae</taxon>
        <taxon>Halalkalibacter</taxon>
    </lineage>
</organism>
<accession>W4QN56</accession>
<comment type="caution">
    <text evidence="1">The sequence shown here is derived from an EMBL/GenBank/DDBJ whole genome shotgun (WGS) entry which is preliminary data.</text>
</comment>
<sequence length="79" mass="9391">MHSKQTVKYVCKSYPSGNQYYYKLEVITHDSWEKIESLDWSAPRPISKSTFEKRQKEGYKVEYIKMSNPPAEVIPFIKK</sequence>
<protein>
    <submittedName>
        <fullName evidence="1">Uncharacterized protein</fullName>
    </submittedName>
</protein>
<name>W4QN56_HALA3</name>
<gene>
    <name evidence="1" type="ORF">JCM9157_510</name>
</gene>